<name>A0A8S3E172_9BILA</name>
<sequence>MDSVPFTERRNALTMNIDADTVE</sequence>
<accession>A0A8S3E172</accession>
<gene>
    <name evidence="1" type="ORF">GIL414_LOCUS60062</name>
    <name evidence="2" type="ORF">GIL414_LOCUS60291</name>
</gene>
<comment type="caution">
    <text evidence="1">The sequence shown here is derived from an EMBL/GenBank/DDBJ whole genome shotgun (WGS) entry which is preliminary data.</text>
</comment>
<protein>
    <submittedName>
        <fullName evidence="1">Uncharacterized protein</fullName>
    </submittedName>
</protein>
<dbReference type="EMBL" id="CAJOBJ010230048">
    <property type="protein sequence ID" value="CAF5052746.1"/>
    <property type="molecule type" value="Genomic_DNA"/>
</dbReference>
<dbReference type="AlphaFoldDB" id="A0A8S3E172"/>
<dbReference type="Proteomes" id="UP000681720">
    <property type="component" value="Unassembled WGS sequence"/>
</dbReference>
<feature type="non-terminal residue" evidence="1">
    <location>
        <position position="23"/>
    </location>
</feature>
<organism evidence="1 3">
    <name type="scientific">Rotaria magnacalcarata</name>
    <dbReference type="NCBI Taxonomy" id="392030"/>
    <lineage>
        <taxon>Eukaryota</taxon>
        <taxon>Metazoa</taxon>
        <taxon>Spiralia</taxon>
        <taxon>Gnathifera</taxon>
        <taxon>Rotifera</taxon>
        <taxon>Eurotatoria</taxon>
        <taxon>Bdelloidea</taxon>
        <taxon>Philodinida</taxon>
        <taxon>Philodinidae</taxon>
        <taxon>Rotaria</taxon>
    </lineage>
</organism>
<dbReference type="EMBL" id="CAJOBJ010232005">
    <property type="protein sequence ID" value="CAF5056894.1"/>
    <property type="molecule type" value="Genomic_DNA"/>
</dbReference>
<proteinExistence type="predicted"/>
<evidence type="ECO:0000313" key="2">
    <source>
        <dbReference type="EMBL" id="CAF5056894.1"/>
    </source>
</evidence>
<evidence type="ECO:0000313" key="1">
    <source>
        <dbReference type="EMBL" id="CAF5052746.1"/>
    </source>
</evidence>
<evidence type="ECO:0000313" key="3">
    <source>
        <dbReference type="Proteomes" id="UP000681720"/>
    </source>
</evidence>
<reference evidence="1" key="1">
    <citation type="submission" date="2021-02" db="EMBL/GenBank/DDBJ databases">
        <authorList>
            <person name="Nowell W R."/>
        </authorList>
    </citation>
    <scope>NUCLEOTIDE SEQUENCE</scope>
</reference>